<dbReference type="Pfam" id="PF13830">
    <property type="entry name" value="DUF4192"/>
    <property type="match status" value="1"/>
</dbReference>
<name>A0A7W7T6T3_9PSEU</name>
<evidence type="ECO:0008006" key="3">
    <source>
        <dbReference type="Google" id="ProtNLM"/>
    </source>
</evidence>
<protein>
    <recommendedName>
        <fullName evidence="3">DUF4192 domain-containing protein</fullName>
    </recommendedName>
</protein>
<sequence>MDHTRLDGPGDVIAAVPHLLGFHPSDSIVLLALEDSRVHATIRTDLGEPRHDPALAHRLVGPVARFGVDSALAVVVGGCGADPPERLPRDSLIGHLTHLLTHVDVTLSHALWTRSTHDDQPWFDYHDRGTAGRVPDPRSSAFAAESAVRGHVTYRARAELATLLAPDPQDALTRRARLLDEYTRLRDPDTRARDHDLVRAEIVRAADRTRPLTDEEVADLAYALSDPYVRDGALAHAVGPHARGAELLWTELTRATPIPERAEPATLLAVSAYLRGEGALANVALDQATTADPTHRLATLVGLALEAGMSPLELRSLAENAGDRHPPP</sequence>
<dbReference type="RefSeq" id="WP_184672503.1">
    <property type="nucleotide sequence ID" value="NZ_BAABAI010000010.1"/>
</dbReference>
<accession>A0A7W7T6T3</accession>
<comment type="caution">
    <text evidence="1">The sequence shown here is derived from an EMBL/GenBank/DDBJ whole genome shotgun (WGS) entry which is preliminary data.</text>
</comment>
<dbReference type="InterPro" id="IPR025447">
    <property type="entry name" value="DUF4192"/>
</dbReference>
<reference evidence="1 2" key="1">
    <citation type="submission" date="2020-08" db="EMBL/GenBank/DDBJ databases">
        <title>Sequencing the genomes of 1000 actinobacteria strains.</title>
        <authorList>
            <person name="Klenk H.-P."/>
        </authorList>
    </citation>
    <scope>NUCLEOTIDE SEQUENCE [LARGE SCALE GENOMIC DNA]</scope>
    <source>
        <strain evidence="1 2">DSM 45084</strain>
    </source>
</reference>
<proteinExistence type="predicted"/>
<keyword evidence="2" id="KW-1185">Reference proteome</keyword>
<dbReference type="Proteomes" id="UP000542674">
    <property type="component" value="Unassembled WGS sequence"/>
</dbReference>
<evidence type="ECO:0000313" key="2">
    <source>
        <dbReference type="Proteomes" id="UP000542674"/>
    </source>
</evidence>
<dbReference type="AlphaFoldDB" id="A0A7W7T6T3"/>
<gene>
    <name evidence="1" type="ORF">F4559_004993</name>
</gene>
<evidence type="ECO:0000313" key="1">
    <source>
        <dbReference type="EMBL" id="MBB4967634.1"/>
    </source>
</evidence>
<organism evidence="1 2">
    <name type="scientific">Saccharothrix violaceirubra</name>
    <dbReference type="NCBI Taxonomy" id="413306"/>
    <lineage>
        <taxon>Bacteria</taxon>
        <taxon>Bacillati</taxon>
        <taxon>Actinomycetota</taxon>
        <taxon>Actinomycetes</taxon>
        <taxon>Pseudonocardiales</taxon>
        <taxon>Pseudonocardiaceae</taxon>
        <taxon>Saccharothrix</taxon>
    </lineage>
</organism>
<dbReference type="EMBL" id="JACHJS010000001">
    <property type="protein sequence ID" value="MBB4967634.1"/>
    <property type="molecule type" value="Genomic_DNA"/>
</dbReference>